<dbReference type="PANTHER" id="PTHR46131">
    <property type="entry name" value="SD08549P"/>
    <property type="match status" value="1"/>
</dbReference>
<organism evidence="13 14">
    <name type="scientific">Astyanax mexicanus</name>
    <name type="common">Blind cave fish</name>
    <name type="synonym">Astyanax fasciatus mexicanus</name>
    <dbReference type="NCBI Taxonomy" id="7994"/>
    <lineage>
        <taxon>Eukaryota</taxon>
        <taxon>Metazoa</taxon>
        <taxon>Chordata</taxon>
        <taxon>Craniata</taxon>
        <taxon>Vertebrata</taxon>
        <taxon>Euteleostomi</taxon>
        <taxon>Actinopterygii</taxon>
        <taxon>Neopterygii</taxon>
        <taxon>Teleostei</taxon>
        <taxon>Ostariophysi</taxon>
        <taxon>Characiformes</taxon>
        <taxon>Characoidei</taxon>
        <taxon>Acestrorhamphidae</taxon>
        <taxon>Acestrorhamphinae</taxon>
        <taxon>Astyanax</taxon>
    </lineage>
</organism>
<evidence type="ECO:0000256" key="6">
    <source>
        <dbReference type="ARBA" id="ARBA00022792"/>
    </source>
</evidence>
<accession>A0A8B9LEI9</accession>
<dbReference type="InterPro" id="IPR052465">
    <property type="entry name" value="Mito_NAD+_Carrier"/>
</dbReference>
<reference evidence="13" key="1">
    <citation type="submission" date="2025-08" db="UniProtKB">
        <authorList>
            <consortium name="Ensembl"/>
        </authorList>
    </citation>
    <scope>IDENTIFICATION</scope>
</reference>
<dbReference type="Ensembl" id="ENSAMXT00005051670.1">
    <property type="protein sequence ID" value="ENSAMXP00005047598.1"/>
    <property type="gene ID" value="ENSAMXG00005021837.1"/>
</dbReference>
<keyword evidence="9 10" id="KW-0472">Membrane</keyword>
<sequence>MLEEPKASQKTRKESKRREMGWSPANSDKEQHQKDADPTAWFRKYKHGGTSSLISTLTTVMTFPIYKTVFRQQLHSSGFRETVAQLNKEGPLKLYRGVAPPLLMKTLNGTLLFGLQGTLLQRLSRAESILPGTVLPALAGLGAGVVEALIFTPFERVQNILQNSGNDRSLPTIRSILVRLRSENLAQGFYRAFLPILARNALGSSLYFGLKDPVSSALREQGLSPVASSFFSGVFNSMVISLPLYPMSVLVANMQAKVGEQKLGLRASMQKLWRARQCSLILLYRGGSLVILRSCISWGITTAIYDRLEKRTN</sequence>
<evidence type="ECO:0000313" key="13">
    <source>
        <dbReference type="Ensembl" id="ENSAMXP00005047598.1"/>
    </source>
</evidence>
<evidence type="ECO:0000256" key="7">
    <source>
        <dbReference type="ARBA" id="ARBA00022989"/>
    </source>
</evidence>
<evidence type="ECO:0000256" key="1">
    <source>
        <dbReference type="ARBA" id="ARBA00004448"/>
    </source>
</evidence>
<dbReference type="Proteomes" id="UP000694621">
    <property type="component" value="Unplaced"/>
</dbReference>
<evidence type="ECO:0000313" key="14">
    <source>
        <dbReference type="Proteomes" id="UP000694621"/>
    </source>
</evidence>
<dbReference type="AlphaFoldDB" id="A0A8B9LEI9"/>
<evidence type="ECO:0000256" key="9">
    <source>
        <dbReference type="ARBA" id="ARBA00023136"/>
    </source>
</evidence>
<name>A0A8B9LEI9_ASTMX</name>
<dbReference type="Pfam" id="PF00153">
    <property type="entry name" value="Mito_carr"/>
    <property type="match status" value="1"/>
</dbReference>
<keyword evidence="4 10" id="KW-0812">Transmembrane</keyword>
<evidence type="ECO:0000256" key="10">
    <source>
        <dbReference type="PROSITE-ProRule" id="PRU00282"/>
    </source>
</evidence>
<dbReference type="InterPro" id="IPR018108">
    <property type="entry name" value="MCP_transmembrane"/>
</dbReference>
<feature type="region of interest" description="Disordered" evidence="12">
    <location>
        <begin position="1"/>
        <end position="36"/>
    </location>
</feature>
<feature type="compositionally biased region" description="Basic and acidic residues" evidence="12">
    <location>
        <begin position="27"/>
        <end position="36"/>
    </location>
</feature>
<keyword evidence="3 11" id="KW-0813">Transport</keyword>
<dbReference type="PROSITE" id="PS50920">
    <property type="entry name" value="SOLCAR"/>
    <property type="match status" value="2"/>
</dbReference>
<dbReference type="PANTHER" id="PTHR46131:SF5">
    <property type="entry name" value="SOLUTE CARRIER FAMILY 25 MEMBER 53"/>
    <property type="match status" value="1"/>
</dbReference>
<evidence type="ECO:0000256" key="4">
    <source>
        <dbReference type="ARBA" id="ARBA00022692"/>
    </source>
</evidence>
<feature type="repeat" description="Solcar" evidence="10">
    <location>
        <begin position="43"/>
        <end position="122"/>
    </location>
</feature>
<keyword evidence="6" id="KW-0999">Mitochondrion inner membrane</keyword>
<proteinExistence type="inferred from homology"/>
<dbReference type="GO" id="GO:0005743">
    <property type="term" value="C:mitochondrial inner membrane"/>
    <property type="evidence" value="ECO:0007669"/>
    <property type="project" value="UniProtKB-SubCell"/>
</dbReference>
<protein>
    <submittedName>
        <fullName evidence="13">Solute carrier family 25 member 53</fullName>
    </submittedName>
</protein>
<comment type="similarity">
    <text evidence="2 11">Belongs to the mitochondrial carrier (TC 2.A.29) family.</text>
</comment>
<evidence type="ECO:0000256" key="11">
    <source>
        <dbReference type="RuleBase" id="RU000488"/>
    </source>
</evidence>
<keyword evidence="7" id="KW-1133">Transmembrane helix</keyword>
<evidence type="ECO:0000256" key="12">
    <source>
        <dbReference type="SAM" id="MobiDB-lite"/>
    </source>
</evidence>
<dbReference type="GO" id="GO:0051724">
    <property type="term" value="F:NAD transmembrane transporter activity"/>
    <property type="evidence" value="ECO:0007669"/>
    <property type="project" value="TreeGrafter"/>
</dbReference>
<evidence type="ECO:0000256" key="8">
    <source>
        <dbReference type="ARBA" id="ARBA00023128"/>
    </source>
</evidence>
<dbReference type="SUPFAM" id="SSF103506">
    <property type="entry name" value="Mitochondrial carrier"/>
    <property type="match status" value="1"/>
</dbReference>
<evidence type="ECO:0000256" key="3">
    <source>
        <dbReference type="ARBA" id="ARBA00022448"/>
    </source>
</evidence>
<evidence type="ECO:0000256" key="5">
    <source>
        <dbReference type="ARBA" id="ARBA00022737"/>
    </source>
</evidence>
<keyword evidence="5" id="KW-0677">Repeat</keyword>
<evidence type="ECO:0000256" key="2">
    <source>
        <dbReference type="ARBA" id="ARBA00006375"/>
    </source>
</evidence>
<comment type="subcellular location">
    <subcellularLocation>
        <location evidence="1">Mitochondrion inner membrane</location>
        <topology evidence="1">Multi-pass membrane protein</topology>
    </subcellularLocation>
</comment>
<dbReference type="Gene3D" id="1.50.40.10">
    <property type="entry name" value="Mitochondrial carrier domain"/>
    <property type="match status" value="1"/>
</dbReference>
<dbReference type="InterPro" id="IPR023395">
    <property type="entry name" value="MCP_dom_sf"/>
</dbReference>
<feature type="repeat" description="Solcar" evidence="10">
    <location>
        <begin position="131"/>
        <end position="217"/>
    </location>
</feature>
<keyword evidence="8" id="KW-0496">Mitochondrion</keyword>